<proteinExistence type="predicted"/>
<feature type="compositionally biased region" description="Basic residues" evidence="1">
    <location>
        <begin position="25"/>
        <end position="37"/>
    </location>
</feature>
<keyword evidence="3" id="KW-1185">Reference proteome</keyword>
<name>A0A9P8C9E9_9HELO</name>
<evidence type="ECO:0000313" key="2">
    <source>
        <dbReference type="EMBL" id="KAG9238395.1"/>
    </source>
</evidence>
<dbReference type="AlphaFoldDB" id="A0A9P8C9E9"/>
<evidence type="ECO:0000256" key="1">
    <source>
        <dbReference type="SAM" id="MobiDB-lite"/>
    </source>
</evidence>
<accession>A0A9P8C9E9</accession>
<protein>
    <submittedName>
        <fullName evidence="2">Uncharacterized protein</fullName>
    </submittedName>
</protein>
<organism evidence="2 3">
    <name type="scientific">Amylocarpus encephaloides</name>
    <dbReference type="NCBI Taxonomy" id="45428"/>
    <lineage>
        <taxon>Eukaryota</taxon>
        <taxon>Fungi</taxon>
        <taxon>Dikarya</taxon>
        <taxon>Ascomycota</taxon>
        <taxon>Pezizomycotina</taxon>
        <taxon>Leotiomycetes</taxon>
        <taxon>Helotiales</taxon>
        <taxon>Helotiales incertae sedis</taxon>
        <taxon>Amylocarpus</taxon>
    </lineage>
</organism>
<evidence type="ECO:0000313" key="3">
    <source>
        <dbReference type="Proteomes" id="UP000824998"/>
    </source>
</evidence>
<feature type="region of interest" description="Disordered" evidence="1">
    <location>
        <begin position="25"/>
        <end position="45"/>
    </location>
</feature>
<comment type="caution">
    <text evidence="2">The sequence shown here is derived from an EMBL/GenBank/DDBJ whole genome shotgun (WGS) entry which is preliminary data.</text>
</comment>
<gene>
    <name evidence="2" type="ORF">BJ875DRAFT_46713</name>
</gene>
<sequence>MYIKSPSQRTSSSAPTRPTCLVRRRHMRETSTRRQRTSHSGIPPAIGTFLQREEEALHHRDSSSSLGSILIGGLHLCPMKASLQPHFRNGQAGVGEYLQYVLHATSTACSKSAGSSPLSLGHSHSLKLFNYPFIAATNYTLCAHIAALPLCA</sequence>
<dbReference type="Proteomes" id="UP000824998">
    <property type="component" value="Unassembled WGS sequence"/>
</dbReference>
<reference evidence="2" key="1">
    <citation type="journal article" date="2021" name="IMA Fungus">
        <title>Genomic characterization of three marine fungi, including Emericellopsis atlantica sp. nov. with signatures of a generalist lifestyle and marine biomass degradation.</title>
        <authorList>
            <person name="Hagestad O.C."/>
            <person name="Hou L."/>
            <person name="Andersen J.H."/>
            <person name="Hansen E.H."/>
            <person name="Altermark B."/>
            <person name="Li C."/>
            <person name="Kuhnert E."/>
            <person name="Cox R.J."/>
            <person name="Crous P.W."/>
            <person name="Spatafora J.W."/>
            <person name="Lail K."/>
            <person name="Amirebrahimi M."/>
            <person name="Lipzen A."/>
            <person name="Pangilinan J."/>
            <person name="Andreopoulos W."/>
            <person name="Hayes R.D."/>
            <person name="Ng V."/>
            <person name="Grigoriev I.V."/>
            <person name="Jackson S.A."/>
            <person name="Sutton T.D.S."/>
            <person name="Dobson A.D.W."/>
            <person name="Rama T."/>
        </authorList>
    </citation>
    <scope>NUCLEOTIDE SEQUENCE</scope>
    <source>
        <strain evidence="2">TRa018bII</strain>
    </source>
</reference>
<dbReference type="EMBL" id="MU251370">
    <property type="protein sequence ID" value="KAG9238395.1"/>
    <property type="molecule type" value="Genomic_DNA"/>
</dbReference>